<dbReference type="InterPro" id="IPR000182">
    <property type="entry name" value="GNAT_dom"/>
</dbReference>
<dbReference type="Gene3D" id="3.40.630.30">
    <property type="match status" value="1"/>
</dbReference>
<name>A0ABM9AWZ8_9BACT</name>
<dbReference type="EMBL" id="CAKLPZ010000001">
    <property type="protein sequence ID" value="CAH0998969.1"/>
    <property type="molecule type" value="Genomic_DNA"/>
</dbReference>
<evidence type="ECO:0000259" key="1">
    <source>
        <dbReference type="PROSITE" id="PS51186"/>
    </source>
</evidence>
<dbReference type="SUPFAM" id="SSF55729">
    <property type="entry name" value="Acyl-CoA N-acyltransferases (Nat)"/>
    <property type="match status" value="1"/>
</dbReference>
<accession>A0ABM9AWZ8</accession>
<dbReference type="InterPro" id="IPR020023">
    <property type="entry name" value="PseG"/>
</dbReference>
<feature type="domain" description="N-acetyltransferase" evidence="1">
    <location>
        <begin position="336"/>
        <end position="483"/>
    </location>
</feature>
<proteinExistence type="predicted"/>
<dbReference type="Pfam" id="PF13302">
    <property type="entry name" value="Acetyltransf_3"/>
    <property type="match status" value="1"/>
</dbReference>
<dbReference type="Proteomes" id="UP000837803">
    <property type="component" value="Unassembled WGS sequence"/>
</dbReference>
<keyword evidence="3" id="KW-1185">Reference proteome</keyword>
<dbReference type="RefSeq" id="WP_238749169.1">
    <property type="nucleotide sequence ID" value="NZ_CAKLPZ010000001.1"/>
</dbReference>
<protein>
    <recommendedName>
        <fullName evidence="1">N-acetyltransferase domain-containing protein</fullName>
    </recommendedName>
</protein>
<dbReference type="Gene3D" id="3.40.50.2000">
    <property type="entry name" value="Glycogen Phosphorylase B"/>
    <property type="match status" value="1"/>
</dbReference>
<organism evidence="2 3">
    <name type="scientific">Neolewinella maritima</name>
    <dbReference type="NCBI Taxonomy" id="1383882"/>
    <lineage>
        <taxon>Bacteria</taxon>
        <taxon>Pseudomonadati</taxon>
        <taxon>Bacteroidota</taxon>
        <taxon>Saprospiria</taxon>
        <taxon>Saprospirales</taxon>
        <taxon>Lewinellaceae</taxon>
        <taxon>Neolewinella</taxon>
    </lineage>
</organism>
<dbReference type="Gene3D" id="3.40.50.11190">
    <property type="match status" value="1"/>
</dbReference>
<evidence type="ECO:0000313" key="3">
    <source>
        <dbReference type="Proteomes" id="UP000837803"/>
    </source>
</evidence>
<dbReference type="InterPro" id="IPR016181">
    <property type="entry name" value="Acyl_CoA_acyltransferase"/>
</dbReference>
<evidence type="ECO:0000313" key="2">
    <source>
        <dbReference type="EMBL" id="CAH0998969.1"/>
    </source>
</evidence>
<comment type="caution">
    <text evidence="2">The sequence shown here is derived from an EMBL/GenBank/DDBJ whole genome shotgun (WGS) entry which is preliminary data.</text>
</comment>
<reference evidence="2" key="1">
    <citation type="submission" date="2021-12" db="EMBL/GenBank/DDBJ databases">
        <authorList>
            <person name="Rodrigo-Torres L."/>
            <person name="Arahal R. D."/>
            <person name="Lucena T."/>
        </authorList>
    </citation>
    <scope>NUCLEOTIDE SEQUENCE</scope>
    <source>
        <strain evidence="2">CECT 8419</strain>
    </source>
</reference>
<gene>
    <name evidence="2" type="ORF">LEM8419_00264</name>
</gene>
<dbReference type="PROSITE" id="PS51186">
    <property type="entry name" value="GNAT"/>
    <property type="match status" value="1"/>
</dbReference>
<dbReference type="NCBIfam" id="TIGR03590">
    <property type="entry name" value="PseG"/>
    <property type="match status" value="1"/>
</dbReference>
<sequence length="487" mass="53296">MGKSAVVFRADGHAKMGLGHLIRSAALAEMLTPDFDCHLVYRHCPKALLADFSHFIGFCQLDASLSLHTDAQALIDYVASLGQPCPIVVLDGYHFTTDYQQEIVTAGCFLVCIDDIHQTEFIGQLVINHAPAATLADYQSAQTTQFALGLRFALLRAPFRQAAQSRTERQQQGNHIFVCLGGADPDNVTIKVLQTLTDRGVSETIDLVVGSAYTHEVTLADYLRHSKLSVTVHRAVSASQMAQLMRASSVGITSPSTVCLEYLSAGGRLFLQQIADNQKEIHTALLARGLAQDISAFSVGSGRGDTLADSPSTRGPMLLDGLQDVRFRKLFAGLGLTYRAATHSDSAVYLQWANDPLVRAQSFDSRMIDPAAHDAWFSRRLEDPNTDLLVFTDRRRLAVGQVRLQLDGSTAVIGYSVAAAARGAGFGLAMLHFAQNHLQAHRPEVDHIVGYVKQSNVASLITFRRLGYRELPTDDYPNAIKFELHDF</sequence>